<evidence type="ECO:0000313" key="2">
    <source>
        <dbReference type="EMBL" id="QCD99833.1"/>
    </source>
</evidence>
<proteinExistence type="predicted"/>
<name>A0A4D6MGB6_VIGUN</name>
<gene>
    <name evidence="2" type="ORF">DEO72_LG7g1119</name>
</gene>
<sequence length="213" mass="22758">MAPSITKLPLTADDLASGSKGPRPITDDLASGSQIARTHHCSSSLSRTQSFALRHRALRHDCALRCPPSPIAHPSTKLASLVLLRHQTKGEKEADSATVAPLLRPGCALRRATVAPSYAPPSPSVVPWLRPLSRLRCALHRASVAPLRHGPPQLPLGDKRCATALCHCSGEYLAPPPFPATVAPPILPELLKTSISWVCIIFHCHSIFTLPGS</sequence>
<dbReference type="EMBL" id="CP039351">
    <property type="protein sequence ID" value="QCD99833.1"/>
    <property type="molecule type" value="Genomic_DNA"/>
</dbReference>
<organism evidence="2 3">
    <name type="scientific">Vigna unguiculata</name>
    <name type="common">Cowpea</name>
    <dbReference type="NCBI Taxonomy" id="3917"/>
    <lineage>
        <taxon>Eukaryota</taxon>
        <taxon>Viridiplantae</taxon>
        <taxon>Streptophyta</taxon>
        <taxon>Embryophyta</taxon>
        <taxon>Tracheophyta</taxon>
        <taxon>Spermatophyta</taxon>
        <taxon>Magnoliopsida</taxon>
        <taxon>eudicotyledons</taxon>
        <taxon>Gunneridae</taxon>
        <taxon>Pentapetalae</taxon>
        <taxon>rosids</taxon>
        <taxon>fabids</taxon>
        <taxon>Fabales</taxon>
        <taxon>Fabaceae</taxon>
        <taxon>Papilionoideae</taxon>
        <taxon>50 kb inversion clade</taxon>
        <taxon>NPAAA clade</taxon>
        <taxon>indigoferoid/millettioid clade</taxon>
        <taxon>Phaseoleae</taxon>
        <taxon>Vigna</taxon>
    </lineage>
</organism>
<dbReference type="Proteomes" id="UP000501690">
    <property type="component" value="Linkage Group LG7"/>
</dbReference>
<evidence type="ECO:0000313" key="3">
    <source>
        <dbReference type="Proteomes" id="UP000501690"/>
    </source>
</evidence>
<protein>
    <submittedName>
        <fullName evidence="2">Uncharacterized protein</fullName>
    </submittedName>
</protein>
<keyword evidence="3" id="KW-1185">Reference proteome</keyword>
<feature type="region of interest" description="Disordered" evidence="1">
    <location>
        <begin position="1"/>
        <end position="27"/>
    </location>
</feature>
<dbReference type="AlphaFoldDB" id="A0A4D6MGB6"/>
<reference evidence="2 3" key="1">
    <citation type="submission" date="2019-04" db="EMBL/GenBank/DDBJ databases">
        <title>An improved genome assembly and genetic linkage map for asparagus bean, Vigna unguiculata ssp. sesquipedialis.</title>
        <authorList>
            <person name="Xia Q."/>
            <person name="Zhang R."/>
            <person name="Dong Y."/>
        </authorList>
    </citation>
    <scope>NUCLEOTIDE SEQUENCE [LARGE SCALE GENOMIC DNA]</scope>
    <source>
        <tissue evidence="2">Leaf</tissue>
    </source>
</reference>
<accession>A0A4D6MGB6</accession>
<evidence type="ECO:0000256" key="1">
    <source>
        <dbReference type="SAM" id="MobiDB-lite"/>
    </source>
</evidence>